<protein>
    <submittedName>
        <fullName evidence="6">Uncharacterized protein</fullName>
    </submittedName>
</protein>
<feature type="compositionally biased region" description="Basic and acidic residues" evidence="3">
    <location>
        <begin position="354"/>
        <end position="366"/>
    </location>
</feature>
<feature type="region of interest" description="Disordered" evidence="3">
    <location>
        <begin position="403"/>
        <end position="425"/>
    </location>
</feature>
<organism evidence="6 7">
    <name type="scientific">Salvia divinorum</name>
    <name type="common">Maria pastora</name>
    <name type="synonym">Diviner's sage</name>
    <dbReference type="NCBI Taxonomy" id="28513"/>
    <lineage>
        <taxon>Eukaryota</taxon>
        <taxon>Viridiplantae</taxon>
        <taxon>Streptophyta</taxon>
        <taxon>Embryophyta</taxon>
        <taxon>Tracheophyta</taxon>
        <taxon>Spermatophyta</taxon>
        <taxon>Magnoliopsida</taxon>
        <taxon>eudicotyledons</taxon>
        <taxon>Gunneridae</taxon>
        <taxon>Pentapetalae</taxon>
        <taxon>asterids</taxon>
        <taxon>lamiids</taxon>
        <taxon>Lamiales</taxon>
        <taxon>Lamiaceae</taxon>
        <taxon>Nepetoideae</taxon>
        <taxon>Mentheae</taxon>
        <taxon>Salviinae</taxon>
        <taxon>Salvia</taxon>
        <taxon>Salvia subgen. Calosphace</taxon>
    </lineage>
</organism>
<dbReference type="PROSITE" id="PS50090">
    <property type="entry name" value="MYB_LIKE"/>
    <property type="match status" value="1"/>
</dbReference>
<feature type="region of interest" description="Disordered" evidence="3">
    <location>
        <begin position="354"/>
        <end position="375"/>
    </location>
</feature>
<accession>A0ABD1IDE2</accession>
<dbReference type="InterPro" id="IPR017930">
    <property type="entry name" value="Myb_dom"/>
</dbReference>
<dbReference type="PANTHER" id="PTHR46993:SF6">
    <property type="entry name" value="MYB TRANSCRIPTION FACTOR"/>
    <property type="match status" value="1"/>
</dbReference>
<feature type="domain" description="Myb-like" evidence="4">
    <location>
        <begin position="435"/>
        <end position="490"/>
    </location>
</feature>
<gene>
    <name evidence="6" type="ORF">AAHA92_01449</name>
</gene>
<feature type="domain" description="HTH myb-type" evidence="5">
    <location>
        <begin position="435"/>
        <end position="491"/>
    </location>
</feature>
<dbReference type="Proteomes" id="UP001567538">
    <property type="component" value="Unassembled WGS sequence"/>
</dbReference>
<evidence type="ECO:0000313" key="7">
    <source>
        <dbReference type="Proteomes" id="UP001567538"/>
    </source>
</evidence>
<keyword evidence="7" id="KW-1185">Reference proteome</keyword>
<dbReference type="CDD" id="cd11660">
    <property type="entry name" value="SANT_TRF"/>
    <property type="match status" value="1"/>
</dbReference>
<evidence type="ECO:0000256" key="2">
    <source>
        <dbReference type="ARBA" id="ARBA00023242"/>
    </source>
</evidence>
<dbReference type="GO" id="GO:0005634">
    <property type="term" value="C:nucleus"/>
    <property type="evidence" value="ECO:0007669"/>
    <property type="project" value="UniProtKB-SubCell"/>
</dbReference>
<evidence type="ECO:0000256" key="3">
    <source>
        <dbReference type="SAM" id="MobiDB-lite"/>
    </source>
</evidence>
<sequence length="491" mass="54810">MEDIDVDAASWVLDFLMRKPLEERTLNSLLGTLPLPKDNPNLQKIVSLKKLEFELSPPSFSDATLDLLEQLDGIECRQGNEASDAMKLAYCSVAVDITLRPLRYGDDGGGAGKFVLFETVKRVWRGRIGKIEMGAQSGGLGSEQLWAWKDEIEAAVWDDSVCQSVLKKFDGDTAEKAVRFYLNEEKDKMGPSFLEFVAAGLKSEEGLLKIMRVEVVKRVAEEEKSSLLVVRAGNGSNGSKVIMQVAEEETLPPRVDRAANGSNDSKEMQKGKVKLRDKLVGVKRVRYATGNSRGAKIVDPDVADKAESSGKIHRKSPRSAEINEAWEALKKSSKELRGSVKDPLPDAVRLADAIHDGLSQDRRQEEAENSTYGSKMPVMVGDAVVQSSVANANDVRRTSLMERNKTARASGWDDSNDGSPDVKRSPLQLYEMNGKRRRKARKWSLDEEQALRNGVERFGKGCWKRILDEYKNEFDGRTDVDLKDKWRNMIK</sequence>
<dbReference type="EMBL" id="JBEAFC010000002">
    <property type="protein sequence ID" value="KAL1565764.1"/>
    <property type="molecule type" value="Genomic_DNA"/>
</dbReference>
<evidence type="ECO:0000313" key="6">
    <source>
        <dbReference type="EMBL" id="KAL1565764.1"/>
    </source>
</evidence>
<dbReference type="SMART" id="SM00717">
    <property type="entry name" value="SANT"/>
    <property type="match status" value="1"/>
</dbReference>
<feature type="compositionally biased region" description="Basic and acidic residues" evidence="3">
    <location>
        <begin position="299"/>
        <end position="310"/>
    </location>
</feature>
<dbReference type="SUPFAM" id="SSF46689">
    <property type="entry name" value="Homeodomain-like"/>
    <property type="match status" value="1"/>
</dbReference>
<dbReference type="InterPro" id="IPR009057">
    <property type="entry name" value="Homeodomain-like_sf"/>
</dbReference>
<comment type="subcellular location">
    <subcellularLocation>
        <location evidence="1">Nucleus</location>
    </subcellularLocation>
</comment>
<proteinExistence type="predicted"/>
<dbReference type="InterPro" id="IPR001005">
    <property type="entry name" value="SANT/Myb"/>
</dbReference>
<dbReference type="PROSITE" id="PS51294">
    <property type="entry name" value="HTH_MYB"/>
    <property type="match status" value="1"/>
</dbReference>
<dbReference type="PANTHER" id="PTHR46993">
    <property type="entry name" value="MYB TRANSCRIPTION FACTOR"/>
    <property type="match status" value="1"/>
</dbReference>
<reference evidence="6 7" key="1">
    <citation type="submission" date="2024-06" db="EMBL/GenBank/DDBJ databases">
        <title>A chromosome level genome sequence of Diviner's sage (Salvia divinorum).</title>
        <authorList>
            <person name="Ford S.A."/>
            <person name="Ro D.-K."/>
            <person name="Ness R.W."/>
            <person name="Phillips M.A."/>
        </authorList>
    </citation>
    <scope>NUCLEOTIDE SEQUENCE [LARGE SCALE GENOMIC DNA]</scope>
    <source>
        <strain evidence="6">SAF-2024a</strain>
        <tissue evidence="6">Leaf</tissue>
    </source>
</reference>
<evidence type="ECO:0000259" key="5">
    <source>
        <dbReference type="PROSITE" id="PS51294"/>
    </source>
</evidence>
<name>A0ABD1IDE2_SALDI</name>
<dbReference type="Gene3D" id="1.10.246.220">
    <property type="match status" value="1"/>
</dbReference>
<keyword evidence="2" id="KW-0539">Nucleus</keyword>
<dbReference type="AlphaFoldDB" id="A0ABD1IDE2"/>
<evidence type="ECO:0000259" key="4">
    <source>
        <dbReference type="PROSITE" id="PS50090"/>
    </source>
</evidence>
<evidence type="ECO:0000256" key="1">
    <source>
        <dbReference type="ARBA" id="ARBA00004123"/>
    </source>
</evidence>
<comment type="caution">
    <text evidence="6">The sequence shown here is derived from an EMBL/GenBank/DDBJ whole genome shotgun (WGS) entry which is preliminary data.</text>
</comment>
<feature type="region of interest" description="Disordered" evidence="3">
    <location>
        <begin position="299"/>
        <end position="319"/>
    </location>
</feature>
<dbReference type="Pfam" id="PF00249">
    <property type="entry name" value="Myb_DNA-binding"/>
    <property type="match status" value="1"/>
</dbReference>